<reference evidence="1" key="2">
    <citation type="submission" date="2021-01" db="EMBL/GenBank/DDBJ databases">
        <authorList>
            <person name="Kang M."/>
        </authorList>
    </citation>
    <scope>NUCLEOTIDE SEQUENCE</scope>
    <source>
        <strain evidence="1">KACC 17527</strain>
    </source>
</reference>
<keyword evidence="2" id="KW-1185">Reference proteome</keyword>
<evidence type="ECO:0000313" key="2">
    <source>
        <dbReference type="Proteomes" id="UP000630528"/>
    </source>
</evidence>
<dbReference type="RefSeq" id="WP_201166498.1">
    <property type="nucleotide sequence ID" value="NZ_JAEPWM010000001.1"/>
</dbReference>
<protein>
    <submittedName>
        <fullName evidence="1">Cupin domain-containing protein</fullName>
    </submittedName>
</protein>
<reference evidence="1" key="1">
    <citation type="journal article" date="2012" name="J. Microbiol. Biotechnol.">
        <title>Ramlibacter ginsenosidimutans sp. nov., with ginsenoside-converting activity.</title>
        <authorList>
            <person name="Wang L."/>
            <person name="An D.S."/>
            <person name="Kim S.G."/>
            <person name="Jin F.X."/>
            <person name="Kim S.C."/>
            <person name="Lee S.T."/>
            <person name="Im W.T."/>
        </authorList>
    </citation>
    <scope>NUCLEOTIDE SEQUENCE</scope>
    <source>
        <strain evidence="1">KACC 17527</strain>
    </source>
</reference>
<comment type="caution">
    <text evidence="1">The sequence shown here is derived from an EMBL/GenBank/DDBJ whole genome shotgun (WGS) entry which is preliminary data.</text>
</comment>
<dbReference type="InterPro" id="IPR014710">
    <property type="entry name" value="RmlC-like_jellyroll"/>
</dbReference>
<organism evidence="1 2">
    <name type="scientific">Ramlibacter ginsenosidimutans</name>
    <dbReference type="NCBI Taxonomy" id="502333"/>
    <lineage>
        <taxon>Bacteria</taxon>
        <taxon>Pseudomonadati</taxon>
        <taxon>Pseudomonadota</taxon>
        <taxon>Betaproteobacteria</taxon>
        <taxon>Burkholderiales</taxon>
        <taxon>Comamonadaceae</taxon>
        <taxon>Ramlibacter</taxon>
    </lineage>
</organism>
<dbReference type="AlphaFoldDB" id="A0A934TQ01"/>
<dbReference type="SUPFAM" id="SSF51182">
    <property type="entry name" value="RmlC-like cupins"/>
    <property type="match status" value="1"/>
</dbReference>
<dbReference type="EMBL" id="JAEPWM010000001">
    <property type="protein sequence ID" value="MBK6005145.1"/>
    <property type="molecule type" value="Genomic_DNA"/>
</dbReference>
<dbReference type="CDD" id="cd06989">
    <property type="entry name" value="cupin_DRT102"/>
    <property type="match status" value="1"/>
</dbReference>
<proteinExistence type="predicted"/>
<accession>A0A934TQ01</accession>
<dbReference type="InterPro" id="IPR011051">
    <property type="entry name" value="RmlC_Cupin_sf"/>
</dbReference>
<sequence>MHMMRAHYPAGFRVQPARHADHRVATVLAGTLYVGFGERFEENRLVAVPKGATWTIPARQPYYLWAKEGAVLLQVMGND</sequence>
<evidence type="ECO:0000313" key="1">
    <source>
        <dbReference type="EMBL" id="MBK6005145.1"/>
    </source>
</evidence>
<name>A0A934TQ01_9BURK</name>
<gene>
    <name evidence="1" type="ORF">JJB11_03495</name>
</gene>
<dbReference type="Proteomes" id="UP000630528">
    <property type="component" value="Unassembled WGS sequence"/>
</dbReference>
<dbReference type="Gene3D" id="2.60.120.10">
    <property type="entry name" value="Jelly Rolls"/>
    <property type="match status" value="1"/>
</dbReference>